<evidence type="ECO:0000313" key="6">
    <source>
        <dbReference type="Proteomes" id="UP000005239"/>
    </source>
</evidence>
<feature type="compositionally biased region" description="Basic and acidic residues" evidence="2">
    <location>
        <begin position="159"/>
        <end position="170"/>
    </location>
</feature>
<dbReference type="Proteomes" id="UP000005239">
    <property type="component" value="Unassembled WGS sequence"/>
</dbReference>
<dbReference type="GO" id="GO:0048489">
    <property type="term" value="P:synaptic vesicle transport"/>
    <property type="evidence" value="ECO:0000318"/>
    <property type="project" value="GO_Central"/>
</dbReference>
<feature type="region of interest" description="Disordered" evidence="2">
    <location>
        <begin position="145"/>
        <end position="177"/>
    </location>
</feature>
<keyword evidence="4" id="KW-0732">Signal</keyword>
<feature type="coiled-coil region" evidence="1">
    <location>
        <begin position="265"/>
        <end position="292"/>
    </location>
</feature>
<dbReference type="GO" id="GO:0016323">
    <property type="term" value="C:basolateral plasma membrane"/>
    <property type="evidence" value="ECO:0000318"/>
    <property type="project" value="GO_Central"/>
</dbReference>
<dbReference type="InterPro" id="IPR036034">
    <property type="entry name" value="PDZ_sf"/>
</dbReference>
<dbReference type="AlphaFoldDB" id="A0A2A6CD64"/>
<feature type="transmembrane region" description="Helical" evidence="3">
    <location>
        <begin position="318"/>
        <end position="351"/>
    </location>
</feature>
<reference evidence="5" key="2">
    <citation type="submission" date="2022-06" db="UniProtKB">
        <authorList>
            <consortium name="EnsemblMetazoa"/>
        </authorList>
    </citation>
    <scope>IDENTIFICATION</scope>
    <source>
        <strain evidence="5">PS312</strain>
    </source>
</reference>
<feature type="signal peptide" evidence="4">
    <location>
        <begin position="1"/>
        <end position="16"/>
    </location>
</feature>
<name>A0A2A6CD64_PRIPA</name>
<dbReference type="OrthoDB" id="43580at2759"/>
<dbReference type="EnsemblMetazoa" id="PPA08494.1">
    <property type="protein sequence ID" value="PPA08494.1"/>
    <property type="gene ID" value="WBGene00098048"/>
</dbReference>
<dbReference type="InterPro" id="IPR001478">
    <property type="entry name" value="PDZ"/>
</dbReference>
<dbReference type="SUPFAM" id="SSF50156">
    <property type="entry name" value="PDZ domain-like"/>
    <property type="match status" value="1"/>
</dbReference>
<organism evidence="5 6">
    <name type="scientific">Pristionchus pacificus</name>
    <name type="common">Parasitic nematode worm</name>
    <dbReference type="NCBI Taxonomy" id="54126"/>
    <lineage>
        <taxon>Eukaryota</taxon>
        <taxon>Metazoa</taxon>
        <taxon>Ecdysozoa</taxon>
        <taxon>Nematoda</taxon>
        <taxon>Chromadorea</taxon>
        <taxon>Rhabditida</taxon>
        <taxon>Rhabditina</taxon>
        <taxon>Diplogasteromorpha</taxon>
        <taxon>Diplogasteroidea</taxon>
        <taxon>Neodiplogasteridae</taxon>
        <taxon>Pristionchus</taxon>
    </lineage>
</organism>
<feature type="compositionally biased region" description="Acidic residues" evidence="2">
    <location>
        <begin position="145"/>
        <end position="158"/>
    </location>
</feature>
<keyword evidence="1" id="KW-0175">Coiled coil</keyword>
<keyword evidence="3" id="KW-0472">Membrane</keyword>
<gene>
    <name evidence="5" type="primary">WBGene00098048</name>
</gene>
<dbReference type="GO" id="GO:0005911">
    <property type="term" value="C:cell-cell junction"/>
    <property type="evidence" value="ECO:0000318"/>
    <property type="project" value="GO_Central"/>
</dbReference>
<keyword evidence="3" id="KW-0812">Transmembrane</keyword>
<dbReference type="PROSITE" id="PS50106">
    <property type="entry name" value="PDZ"/>
    <property type="match status" value="1"/>
</dbReference>
<evidence type="ECO:0000256" key="1">
    <source>
        <dbReference type="SAM" id="Coils"/>
    </source>
</evidence>
<dbReference type="GO" id="GO:0007269">
    <property type="term" value="P:neurotransmitter secretion"/>
    <property type="evidence" value="ECO:0000318"/>
    <property type="project" value="GO_Central"/>
</dbReference>
<feature type="chain" id="PRO_5043983027" evidence="4">
    <location>
        <begin position="17"/>
        <end position="482"/>
    </location>
</feature>
<evidence type="ECO:0000313" key="5">
    <source>
        <dbReference type="EnsemblMetazoa" id="PPA08494.1"/>
    </source>
</evidence>
<dbReference type="Gene3D" id="2.30.42.10">
    <property type="match status" value="1"/>
</dbReference>
<evidence type="ECO:0000256" key="4">
    <source>
        <dbReference type="SAM" id="SignalP"/>
    </source>
</evidence>
<dbReference type="GO" id="GO:0008582">
    <property type="term" value="P:regulation of synaptic assembly at neuromuscular junction"/>
    <property type="evidence" value="ECO:0000318"/>
    <property type="project" value="GO_Central"/>
</dbReference>
<dbReference type="PANTHER" id="PTHR14063">
    <property type="entry name" value="PROTEIN LIN-7 HOMOLOG"/>
    <property type="match status" value="1"/>
</dbReference>
<evidence type="ECO:0000256" key="2">
    <source>
        <dbReference type="SAM" id="MobiDB-lite"/>
    </source>
</evidence>
<accession>A0A2A6CD64</accession>
<proteinExistence type="predicted"/>
<dbReference type="Pfam" id="PF17820">
    <property type="entry name" value="PDZ_6"/>
    <property type="match status" value="1"/>
</dbReference>
<protein>
    <submittedName>
        <fullName evidence="5">PDZ domain-containing protein</fullName>
    </submittedName>
</protein>
<evidence type="ECO:0000256" key="3">
    <source>
        <dbReference type="SAM" id="Phobius"/>
    </source>
</evidence>
<keyword evidence="6" id="KW-1185">Reference proteome</keyword>
<dbReference type="GO" id="GO:0030674">
    <property type="term" value="F:protein-macromolecule adaptor activity"/>
    <property type="evidence" value="ECO:0000318"/>
    <property type="project" value="GO_Central"/>
</dbReference>
<dbReference type="SMART" id="SM00228">
    <property type="entry name" value="PDZ"/>
    <property type="match status" value="1"/>
</dbReference>
<reference evidence="6" key="1">
    <citation type="journal article" date="2008" name="Nat. Genet.">
        <title>The Pristionchus pacificus genome provides a unique perspective on nematode lifestyle and parasitism.</title>
        <authorList>
            <person name="Dieterich C."/>
            <person name="Clifton S.W."/>
            <person name="Schuster L.N."/>
            <person name="Chinwalla A."/>
            <person name="Delehaunty K."/>
            <person name="Dinkelacker I."/>
            <person name="Fulton L."/>
            <person name="Fulton R."/>
            <person name="Godfrey J."/>
            <person name="Minx P."/>
            <person name="Mitreva M."/>
            <person name="Roeseler W."/>
            <person name="Tian H."/>
            <person name="Witte H."/>
            <person name="Yang S.P."/>
            <person name="Wilson R.K."/>
            <person name="Sommer R.J."/>
        </authorList>
    </citation>
    <scope>NUCLEOTIDE SEQUENCE [LARGE SCALE GENOMIC DNA]</scope>
    <source>
        <strain evidence="6">PS312</strain>
    </source>
</reference>
<keyword evidence="3" id="KW-1133">Transmembrane helix</keyword>
<dbReference type="GO" id="GO:0046931">
    <property type="term" value="P:pore complex assembly"/>
    <property type="evidence" value="ECO:0000318"/>
    <property type="project" value="GO_Central"/>
</dbReference>
<dbReference type="InterPro" id="IPR051109">
    <property type="entry name" value="MAM_complex_regulator"/>
</dbReference>
<sequence length="482" mass="53934">MRLLFLLVVGISTASALECYVGIVPSDSAPKLTQFRMSNAASPEDPMIGQVFGCESQCPDFNGKSEAKSAVNDDQGHTNYCRTAEGSSLPSQLVTSSRMLSQLYNLMSSPAEQPEASPKDDNEAVDASLPIEVDADDFDLVDVSQEEGQEGAGDEEENPREKTEEDRVESTVEATEQQEIQDHTRGLIFEISNRNAIIAQMKGLLEAKDRENKMIESGKNDLLNEISSRNEIIGQMKDLLAEKDRAFQEQGEIKEREMKSRDETIAQLKSLLEEKDEEIKMLESCCENEESLHNFVENYKNEEEKLAGSLKETRFYLVFFFVYVICIVLNGTRYITGMMSFICFVVCFRFFKEVYVERKRQANLSTLMDSLMSLTPSTDEFDSDSEESGPDPIIPGPIRCIVLQKENGEFGMYLIVRDNLMITGCIPDSPADRAGITRGDEILSINGVIVEAASYDNVLEMLNGCVGETTLIVRYNPQKLNN</sequence>
<dbReference type="InterPro" id="IPR041489">
    <property type="entry name" value="PDZ_6"/>
</dbReference>
<dbReference type="GO" id="GO:0098793">
    <property type="term" value="C:presynapse"/>
    <property type="evidence" value="ECO:0007669"/>
    <property type="project" value="GOC"/>
</dbReference>
<accession>A0A8R1YCT0</accession>